<name>A0ABZ0SA08_9GAMM</name>
<evidence type="ECO:0000259" key="3">
    <source>
        <dbReference type="PROSITE" id="PS50887"/>
    </source>
</evidence>
<dbReference type="PANTHER" id="PTHR44757">
    <property type="entry name" value="DIGUANYLATE CYCLASE DGCP"/>
    <property type="match status" value="1"/>
</dbReference>
<dbReference type="InterPro" id="IPR003018">
    <property type="entry name" value="GAF"/>
</dbReference>
<dbReference type="EMBL" id="CP121472">
    <property type="protein sequence ID" value="WPL17871.1"/>
    <property type="molecule type" value="Genomic_DNA"/>
</dbReference>
<gene>
    <name evidence="4" type="primary">cph2_11</name>
    <name evidence="4" type="ORF">Thiowin_02913</name>
</gene>
<dbReference type="InterPro" id="IPR000014">
    <property type="entry name" value="PAS"/>
</dbReference>
<reference evidence="4 5" key="1">
    <citation type="journal article" date="2023" name="Microorganisms">
        <title>Thiorhodovibrio frisius and Trv. litoralis spp. nov., Two Novel Members from a Clade of Fastidious Purple Sulfur Bacteria That Exhibit Unique Red-Shifted Light-Harvesting Capabilities.</title>
        <authorList>
            <person name="Methner A."/>
            <person name="Kuzyk S.B."/>
            <person name="Petersen J."/>
            <person name="Bauer S."/>
            <person name="Brinkmann H."/>
            <person name="Sichau K."/>
            <person name="Wanner G."/>
            <person name="Wolf J."/>
            <person name="Neumann-Schaal M."/>
            <person name="Henke P."/>
            <person name="Tank M."/>
            <person name="Sproer C."/>
            <person name="Bunk B."/>
            <person name="Overmann J."/>
        </authorList>
    </citation>
    <scope>NUCLEOTIDE SEQUENCE [LARGE SCALE GENOMIC DNA]</scope>
    <source>
        <strain evidence="4 5">DSM 6702</strain>
    </source>
</reference>
<dbReference type="Gene3D" id="3.20.20.450">
    <property type="entry name" value="EAL domain"/>
    <property type="match status" value="1"/>
</dbReference>
<dbReference type="RefSeq" id="WP_328983673.1">
    <property type="nucleotide sequence ID" value="NZ_CP121472.1"/>
</dbReference>
<dbReference type="PROSITE" id="PS50112">
    <property type="entry name" value="PAS"/>
    <property type="match status" value="1"/>
</dbReference>
<dbReference type="InterPro" id="IPR052155">
    <property type="entry name" value="Biofilm_reg_signaling"/>
</dbReference>
<dbReference type="InterPro" id="IPR029016">
    <property type="entry name" value="GAF-like_dom_sf"/>
</dbReference>
<dbReference type="InterPro" id="IPR035919">
    <property type="entry name" value="EAL_sf"/>
</dbReference>
<dbReference type="SUPFAM" id="SSF55073">
    <property type="entry name" value="Nucleotide cyclase"/>
    <property type="match status" value="1"/>
</dbReference>
<dbReference type="InterPro" id="IPR013656">
    <property type="entry name" value="PAS_4"/>
</dbReference>
<evidence type="ECO:0000259" key="2">
    <source>
        <dbReference type="PROSITE" id="PS50883"/>
    </source>
</evidence>
<dbReference type="Proteomes" id="UP001432180">
    <property type="component" value="Chromosome"/>
</dbReference>
<dbReference type="SMART" id="SM00267">
    <property type="entry name" value="GGDEF"/>
    <property type="match status" value="1"/>
</dbReference>
<dbReference type="SMART" id="SM00065">
    <property type="entry name" value="GAF"/>
    <property type="match status" value="1"/>
</dbReference>
<dbReference type="SUPFAM" id="SSF55785">
    <property type="entry name" value="PYP-like sensor domain (PAS domain)"/>
    <property type="match status" value="1"/>
</dbReference>
<dbReference type="Pfam" id="PF00990">
    <property type="entry name" value="GGDEF"/>
    <property type="match status" value="1"/>
</dbReference>
<organism evidence="4 5">
    <name type="scientific">Thiorhodovibrio winogradskyi</name>
    <dbReference type="NCBI Taxonomy" id="77007"/>
    <lineage>
        <taxon>Bacteria</taxon>
        <taxon>Pseudomonadati</taxon>
        <taxon>Pseudomonadota</taxon>
        <taxon>Gammaproteobacteria</taxon>
        <taxon>Chromatiales</taxon>
        <taxon>Chromatiaceae</taxon>
        <taxon>Thiorhodovibrio</taxon>
    </lineage>
</organism>
<evidence type="ECO:0000313" key="4">
    <source>
        <dbReference type="EMBL" id="WPL17871.1"/>
    </source>
</evidence>
<dbReference type="InterPro" id="IPR029787">
    <property type="entry name" value="Nucleotide_cyclase"/>
</dbReference>
<dbReference type="Pfam" id="PF00563">
    <property type="entry name" value="EAL"/>
    <property type="match status" value="2"/>
</dbReference>
<dbReference type="InterPro" id="IPR043128">
    <property type="entry name" value="Rev_trsase/Diguanyl_cyclase"/>
</dbReference>
<dbReference type="InterPro" id="IPR001633">
    <property type="entry name" value="EAL_dom"/>
</dbReference>
<dbReference type="Gene3D" id="3.30.450.20">
    <property type="entry name" value="PAS domain"/>
    <property type="match status" value="1"/>
</dbReference>
<feature type="domain" description="EAL" evidence="2">
    <location>
        <begin position="507"/>
        <end position="785"/>
    </location>
</feature>
<evidence type="ECO:0000313" key="5">
    <source>
        <dbReference type="Proteomes" id="UP001432180"/>
    </source>
</evidence>
<dbReference type="SMART" id="SM00052">
    <property type="entry name" value="EAL"/>
    <property type="match status" value="1"/>
</dbReference>
<dbReference type="Gene3D" id="3.30.450.40">
    <property type="match status" value="1"/>
</dbReference>
<dbReference type="CDD" id="cd00130">
    <property type="entry name" value="PAS"/>
    <property type="match status" value="1"/>
</dbReference>
<proteinExistence type="predicted"/>
<evidence type="ECO:0000259" key="1">
    <source>
        <dbReference type="PROSITE" id="PS50112"/>
    </source>
</evidence>
<dbReference type="SUPFAM" id="SSF141868">
    <property type="entry name" value="EAL domain-like"/>
    <property type="match status" value="1"/>
</dbReference>
<dbReference type="PROSITE" id="PS50883">
    <property type="entry name" value="EAL"/>
    <property type="match status" value="1"/>
</dbReference>
<dbReference type="SMART" id="SM00091">
    <property type="entry name" value="PAS"/>
    <property type="match status" value="1"/>
</dbReference>
<dbReference type="Pfam" id="PF01590">
    <property type="entry name" value="GAF"/>
    <property type="match status" value="1"/>
</dbReference>
<dbReference type="PROSITE" id="PS50887">
    <property type="entry name" value="GGDEF"/>
    <property type="match status" value="1"/>
</dbReference>
<dbReference type="InterPro" id="IPR000160">
    <property type="entry name" value="GGDEF_dom"/>
</dbReference>
<dbReference type="Gene3D" id="3.30.70.270">
    <property type="match status" value="1"/>
</dbReference>
<dbReference type="SUPFAM" id="SSF55781">
    <property type="entry name" value="GAF domain-like"/>
    <property type="match status" value="1"/>
</dbReference>
<feature type="domain" description="GGDEF" evidence="3">
    <location>
        <begin position="365"/>
        <end position="498"/>
    </location>
</feature>
<dbReference type="NCBIfam" id="TIGR00254">
    <property type="entry name" value="GGDEF"/>
    <property type="match status" value="1"/>
</dbReference>
<dbReference type="InterPro" id="IPR035965">
    <property type="entry name" value="PAS-like_dom_sf"/>
</dbReference>
<accession>A0ABZ0SA08</accession>
<dbReference type="NCBIfam" id="TIGR00229">
    <property type="entry name" value="sensory_box"/>
    <property type="match status" value="1"/>
</dbReference>
<dbReference type="CDD" id="cd01948">
    <property type="entry name" value="EAL"/>
    <property type="match status" value="1"/>
</dbReference>
<keyword evidence="5" id="KW-1185">Reference proteome</keyword>
<dbReference type="CDD" id="cd01949">
    <property type="entry name" value="GGDEF"/>
    <property type="match status" value="1"/>
</dbReference>
<protein>
    <submittedName>
        <fullName evidence="4">Bacteriophytochrome cph2</fullName>
    </submittedName>
</protein>
<dbReference type="Pfam" id="PF08448">
    <property type="entry name" value="PAS_4"/>
    <property type="match status" value="1"/>
</dbReference>
<sequence>MSLVPPAPLSPPSRVAAMPAAGVAEPSAKLLGLLELMTNILRRFAGLADQDVDAGIQSALAAIGEFVGVDRSYLFLIDDQGEYLRNTHEWCAPAIHPEIDNLQAVPFAEIHYWKDALLRGDSVYVPCVADLPDTRRFERDILRQQDVQSVLVVPLVGPDRLRGFIGFDAVRQAHAWSHAATLLLRAVADVFVGAIMRREAYLALIASERRYRALVRHSTDAVLILDTDFRLSYLSPSIERILGWRPDAWLGRRFFAACHPGDVDQIAAAFSAASATPGMGSAVPDHRLLHARNDWVWFLGTATDLRADPAIGGIVINAHDITQRKAAELALQHQALHDPLTGLPNRALLKDRLAQSIGHARRTGHLLAVVFIDLDHFKLINDAMGHQAGDRLLIDAAQRLLEILRAGDTVARFGGDEFVMVLEGNSDQPESLVSAAERILAAFERPFLTKVVEQVVTASAGLVIADGNADPDELLRDADAAMYLAKERGRACLQRFDAPMRDHLLDRLELVSDLRRAEQEGQLLLHYQPLFDARSRRLRGCEALLRWQHPRRGMVGPTRFIPAAEETGLIVPIGAWVLNEALRQMRAWLDAWPSAGKAPASGTGVCAAAGAGVGPDGQGLFVAVNLSVRQLNEPRLVETVRALLERWRLPPAVLCLELTESSLMAEPDHCVAVLSRLRDLGVSLAIDDFGTGYSSLAYLRDLPVSKLKIDRSFVASMQSDHGGRNIVAAIRTLAREFGMETVAEGVETEAQYQALRLLGCDMVQGYHLARPGPADAMDVFLRAACGE</sequence>
<feature type="domain" description="PAS" evidence="1">
    <location>
        <begin position="207"/>
        <end position="277"/>
    </location>
</feature>
<dbReference type="PANTHER" id="PTHR44757:SF2">
    <property type="entry name" value="BIOFILM ARCHITECTURE MAINTENANCE PROTEIN MBAA"/>
    <property type="match status" value="1"/>
</dbReference>